<reference evidence="1 2" key="1">
    <citation type="submission" date="2018-06" db="EMBL/GenBank/DDBJ databases">
        <authorList>
            <consortium name="Pathogen Informatics"/>
            <person name="Doyle S."/>
        </authorList>
    </citation>
    <scope>NUCLEOTIDE SEQUENCE [LARGE SCALE GENOMIC DNA]</scope>
    <source>
        <strain evidence="2">NCTC 11391</strain>
    </source>
</reference>
<proteinExistence type="predicted"/>
<sequence length="99" mass="11599">MSKLKWFSGSKERRDNALDLLESIIIEIREIEGSESLQEFLLTYKDELEKQKAPIPTILSRFNVELSGVLRDSNIILTDRVKEALNSIRKLSYIRYGYY</sequence>
<organism evidence="1 2">
    <name type="scientific">Streptococcus downei MFe28</name>
    <dbReference type="NCBI Taxonomy" id="764290"/>
    <lineage>
        <taxon>Bacteria</taxon>
        <taxon>Bacillati</taxon>
        <taxon>Bacillota</taxon>
        <taxon>Bacilli</taxon>
        <taxon>Lactobacillales</taxon>
        <taxon>Streptococcaceae</taxon>
        <taxon>Streptococcus</taxon>
    </lineage>
</organism>
<gene>
    <name evidence="1" type="ORF">NCTC11391_01289</name>
</gene>
<dbReference type="RefSeq" id="WP_019787613.1">
    <property type="nucleotide sequence ID" value="NZ_UHFA01000002.1"/>
</dbReference>
<dbReference type="Proteomes" id="UP000254082">
    <property type="component" value="Unassembled WGS sequence"/>
</dbReference>
<protein>
    <submittedName>
        <fullName evidence="1">Putative bacteriocin immunity protein</fullName>
    </submittedName>
</protein>
<accession>A0A380JEF5</accession>
<dbReference type="GO" id="GO:0030153">
    <property type="term" value="P:bacteriocin immunity"/>
    <property type="evidence" value="ECO:0007669"/>
    <property type="project" value="InterPro"/>
</dbReference>
<dbReference type="EMBL" id="UHFA01000002">
    <property type="protein sequence ID" value="SUN36244.1"/>
    <property type="molecule type" value="Genomic_DNA"/>
</dbReference>
<dbReference type="Pfam" id="PF08951">
    <property type="entry name" value="EntA_Immun"/>
    <property type="match status" value="1"/>
</dbReference>
<name>A0A380JEF5_STRDO</name>
<dbReference type="Gene3D" id="1.20.1440.140">
    <property type="match status" value="1"/>
</dbReference>
<dbReference type="InterPro" id="IPR015046">
    <property type="entry name" value="LciA_Immunity-like"/>
</dbReference>
<evidence type="ECO:0000313" key="1">
    <source>
        <dbReference type="EMBL" id="SUN36244.1"/>
    </source>
</evidence>
<dbReference type="InterPro" id="IPR053739">
    <property type="entry name" value="Bact_Immunity_Domain_sf"/>
</dbReference>
<evidence type="ECO:0000313" key="2">
    <source>
        <dbReference type="Proteomes" id="UP000254082"/>
    </source>
</evidence>
<dbReference type="AlphaFoldDB" id="A0A380JEF5"/>
<dbReference type="OrthoDB" id="2135506at2"/>
<keyword evidence="2" id="KW-1185">Reference proteome</keyword>